<dbReference type="Proteomes" id="UP000053555">
    <property type="component" value="Unassembled WGS sequence"/>
</dbReference>
<proteinExistence type="predicted"/>
<accession>A0A0B2SLR4</accession>
<organism evidence="2">
    <name type="scientific">Glycine soja</name>
    <name type="common">Wild soybean</name>
    <dbReference type="NCBI Taxonomy" id="3848"/>
    <lineage>
        <taxon>Eukaryota</taxon>
        <taxon>Viridiplantae</taxon>
        <taxon>Streptophyta</taxon>
        <taxon>Embryophyta</taxon>
        <taxon>Tracheophyta</taxon>
        <taxon>Spermatophyta</taxon>
        <taxon>Magnoliopsida</taxon>
        <taxon>eudicotyledons</taxon>
        <taxon>Gunneridae</taxon>
        <taxon>Pentapetalae</taxon>
        <taxon>rosids</taxon>
        <taxon>fabids</taxon>
        <taxon>Fabales</taxon>
        <taxon>Fabaceae</taxon>
        <taxon>Papilionoideae</taxon>
        <taxon>50 kb inversion clade</taxon>
        <taxon>NPAAA clade</taxon>
        <taxon>indigoferoid/millettioid clade</taxon>
        <taxon>Phaseoleae</taxon>
        <taxon>Glycine</taxon>
        <taxon>Glycine subgen. Soja</taxon>
    </lineage>
</organism>
<keyword evidence="1" id="KW-0812">Transmembrane</keyword>
<dbReference type="EMBL" id="KN642354">
    <property type="protein sequence ID" value="KHN45334.1"/>
    <property type="molecule type" value="Genomic_DNA"/>
</dbReference>
<feature type="transmembrane region" description="Helical" evidence="1">
    <location>
        <begin position="37"/>
        <end position="56"/>
    </location>
</feature>
<evidence type="ECO:0000313" key="2">
    <source>
        <dbReference type="EMBL" id="KHN45334.1"/>
    </source>
</evidence>
<feature type="transmembrane region" description="Helical" evidence="1">
    <location>
        <begin position="63"/>
        <end position="83"/>
    </location>
</feature>
<dbReference type="AlphaFoldDB" id="A0A0B2SLR4"/>
<sequence length="100" mass="11848">MTSKFWSERKESTFDSIEENHEHTHFYPLSHVPLLDMILFVDNLQLCISSIFFFFLRTQRRHLSLLCNIWFIMHNPTIVPLLLHIQQVLSVCDILGGSME</sequence>
<name>A0A0B2SLR4_GLYSO</name>
<reference evidence="2" key="1">
    <citation type="submission" date="2014-07" db="EMBL/GenBank/DDBJ databases">
        <title>Identification of a novel salt tolerance gene in wild soybean by whole-genome sequencing.</title>
        <authorList>
            <person name="Lam H.-M."/>
            <person name="Qi X."/>
            <person name="Li M.-W."/>
            <person name="Liu X."/>
            <person name="Xie M."/>
            <person name="Ni M."/>
            <person name="Xu X."/>
        </authorList>
    </citation>
    <scope>NUCLEOTIDE SEQUENCE [LARGE SCALE GENOMIC DNA]</scope>
    <source>
        <tissue evidence="2">Root</tissue>
    </source>
</reference>
<evidence type="ECO:0000256" key="1">
    <source>
        <dbReference type="SAM" id="Phobius"/>
    </source>
</evidence>
<protein>
    <submittedName>
        <fullName evidence="2">Uncharacterized protein</fullName>
    </submittedName>
</protein>
<gene>
    <name evidence="2" type="ORF">glysoja_046140</name>
</gene>
<keyword evidence="1" id="KW-0472">Membrane</keyword>
<keyword evidence="1" id="KW-1133">Transmembrane helix</keyword>